<keyword evidence="2" id="KW-1133">Transmembrane helix</keyword>
<name>A0AAD4LC30_9AGAM</name>
<keyword evidence="2" id="KW-0812">Transmembrane</keyword>
<feature type="compositionally biased region" description="Basic and acidic residues" evidence="1">
    <location>
        <begin position="159"/>
        <end position="168"/>
    </location>
</feature>
<dbReference type="AlphaFoldDB" id="A0AAD4LC30"/>
<gene>
    <name evidence="3" type="ORF">EDB92DRAFT_1817539</name>
</gene>
<sequence length="252" mass="28353">MGTAQLCERVVNPEAQDGAFQARGAIMATTDDRGAPVNNAPVLKMANIGVSMGKNRRTSQREPWTSSSRVHFDIPQHPQHNVQSFQLSTATAAFFYFTLIASATPSVQIVLVYINPYLNSSGLREQVKPVNVIRNYIYKCTDPVPEKVRDNEQPQPDTKGIHGTEQARRSTLRRPSRLFSKKTTDRLFEVGKRPIQYSLDIVATSDGLCGTKGEYYRHVESPVNHEIDPEGEWRSIHVRREVIAIGNQLHQQ</sequence>
<keyword evidence="4" id="KW-1185">Reference proteome</keyword>
<feature type="transmembrane region" description="Helical" evidence="2">
    <location>
        <begin position="93"/>
        <end position="114"/>
    </location>
</feature>
<evidence type="ECO:0000256" key="2">
    <source>
        <dbReference type="SAM" id="Phobius"/>
    </source>
</evidence>
<evidence type="ECO:0000256" key="1">
    <source>
        <dbReference type="SAM" id="MobiDB-lite"/>
    </source>
</evidence>
<evidence type="ECO:0000313" key="4">
    <source>
        <dbReference type="Proteomes" id="UP001201163"/>
    </source>
</evidence>
<feature type="region of interest" description="Disordered" evidence="1">
    <location>
        <begin position="145"/>
        <end position="176"/>
    </location>
</feature>
<comment type="caution">
    <text evidence="3">The sequence shown here is derived from an EMBL/GenBank/DDBJ whole genome shotgun (WGS) entry which is preliminary data.</text>
</comment>
<accession>A0AAD4LC30</accession>
<keyword evidence="2" id="KW-0472">Membrane</keyword>
<evidence type="ECO:0000313" key="3">
    <source>
        <dbReference type="EMBL" id="KAH8988343.1"/>
    </source>
</evidence>
<dbReference type="Proteomes" id="UP001201163">
    <property type="component" value="Unassembled WGS sequence"/>
</dbReference>
<protein>
    <submittedName>
        <fullName evidence="3">Uncharacterized protein</fullName>
    </submittedName>
</protein>
<organism evidence="3 4">
    <name type="scientific">Lactarius akahatsu</name>
    <dbReference type="NCBI Taxonomy" id="416441"/>
    <lineage>
        <taxon>Eukaryota</taxon>
        <taxon>Fungi</taxon>
        <taxon>Dikarya</taxon>
        <taxon>Basidiomycota</taxon>
        <taxon>Agaricomycotina</taxon>
        <taxon>Agaricomycetes</taxon>
        <taxon>Russulales</taxon>
        <taxon>Russulaceae</taxon>
        <taxon>Lactarius</taxon>
    </lineage>
</organism>
<reference evidence="3" key="1">
    <citation type="submission" date="2022-01" db="EMBL/GenBank/DDBJ databases">
        <title>Comparative genomics reveals a dynamic genome evolution in the ectomycorrhizal milk-cap (Lactarius) mushrooms.</title>
        <authorList>
            <consortium name="DOE Joint Genome Institute"/>
            <person name="Lebreton A."/>
            <person name="Tang N."/>
            <person name="Kuo A."/>
            <person name="LaButti K."/>
            <person name="Drula E."/>
            <person name="Barry K."/>
            <person name="Clum A."/>
            <person name="Lipzen A."/>
            <person name="Mousain D."/>
            <person name="Ng V."/>
            <person name="Wang R."/>
            <person name="Wang X."/>
            <person name="Dai Y."/>
            <person name="Henrissat B."/>
            <person name="Grigoriev I.V."/>
            <person name="Guerin-Laguette A."/>
            <person name="Yu F."/>
            <person name="Martin F.M."/>
        </authorList>
    </citation>
    <scope>NUCLEOTIDE SEQUENCE</scope>
    <source>
        <strain evidence="3">QP</strain>
    </source>
</reference>
<proteinExistence type="predicted"/>
<dbReference type="EMBL" id="JAKELL010000042">
    <property type="protein sequence ID" value="KAH8988343.1"/>
    <property type="molecule type" value="Genomic_DNA"/>
</dbReference>